<dbReference type="Proteomes" id="UP000789901">
    <property type="component" value="Unassembled WGS sequence"/>
</dbReference>
<reference evidence="2 3" key="1">
    <citation type="submission" date="2021-06" db="EMBL/GenBank/DDBJ databases">
        <authorList>
            <person name="Kallberg Y."/>
            <person name="Tangrot J."/>
            <person name="Rosling A."/>
        </authorList>
    </citation>
    <scope>NUCLEOTIDE SEQUENCE [LARGE SCALE GENOMIC DNA]</scope>
    <source>
        <strain evidence="2 3">120-4 pot B 10/14</strain>
    </source>
</reference>
<name>A0ABN7VC36_GIGMA</name>
<evidence type="ECO:0000313" key="3">
    <source>
        <dbReference type="Proteomes" id="UP000789901"/>
    </source>
</evidence>
<evidence type="ECO:0000313" key="2">
    <source>
        <dbReference type="EMBL" id="CAG8750403.1"/>
    </source>
</evidence>
<organism evidence="2 3">
    <name type="scientific">Gigaspora margarita</name>
    <dbReference type="NCBI Taxonomy" id="4874"/>
    <lineage>
        <taxon>Eukaryota</taxon>
        <taxon>Fungi</taxon>
        <taxon>Fungi incertae sedis</taxon>
        <taxon>Mucoromycota</taxon>
        <taxon>Glomeromycotina</taxon>
        <taxon>Glomeromycetes</taxon>
        <taxon>Diversisporales</taxon>
        <taxon>Gigasporaceae</taxon>
        <taxon>Gigaspora</taxon>
    </lineage>
</organism>
<gene>
    <name evidence="2" type="ORF">GMARGA_LOCUS16322</name>
</gene>
<keyword evidence="3" id="KW-1185">Reference proteome</keyword>
<protein>
    <submittedName>
        <fullName evidence="2">43695_t:CDS:1</fullName>
    </submittedName>
</protein>
<accession>A0ABN7VC36</accession>
<evidence type="ECO:0000256" key="1">
    <source>
        <dbReference type="SAM" id="MobiDB-lite"/>
    </source>
</evidence>
<dbReference type="EMBL" id="CAJVQB010011785">
    <property type="protein sequence ID" value="CAG8750403.1"/>
    <property type="molecule type" value="Genomic_DNA"/>
</dbReference>
<feature type="compositionally biased region" description="Polar residues" evidence="1">
    <location>
        <begin position="47"/>
        <end position="58"/>
    </location>
</feature>
<feature type="region of interest" description="Disordered" evidence="1">
    <location>
        <begin position="38"/>
        <end position="58"/>
    </location>
</feature>
<sequence length="58" mass="6508">MHPEAYTSLLKATCQSQEHNTLKYIEKQAQASSTTINKDTTKDILKNTDNTTDCMSKS</sequence>
<comment type="caution">
    <text evidence="2">The sequence shown here is derived from an EMBL/GenBank/DDBJ whole genome shotgun (WGS) entry which is preliminary data.</text>
</comment>
<proteinExistence type="predicted"/>